<evidence type="ECO:0000313" key="3">
    <source>
        <dbReference type="Proteomes" id="UP001170481"/>
    </source>
</evidence>
<dbReference type="RefSeq" id="WP_303592759.1">
    <property type="nucleotide sequence ID" value="NZ_JAUORK010000002.1"/>
</dbReference>
<comment type="caution">
    <text evidence="2">The sequence shown here is derived from an EMBL/GenBank/DDBJ whole genome shotgun (WGS) entry which is preliminary data.</text>
</comment>
<keyword evidence="1" id="KW-0732">Signal</keyword>
<protein>
    <recommendedName>
        <fullName evidence="4">DUF4148 domain-containing protein</fullName>
    </recommendedName>
</protein>
<dbReference type="Proteomes" id="UP001170481">
    <property type="component" value="Unassembled WGS sequence"/>
</dbReference>
<evidence type="ECO:0000256" key="1">
    <source>
        <dbReference type="SAM" id="SignalP"/>
    </source>
</evidence>
<feature type="signal peptide" evidence="1">
    <location>
        <begin position="1"/>
        <end position="22"/>
    </location>
</feature>
<evidence type="ECO:0000313" key="2">
    <source>
        <dbReference type="EMBL" id="MDO6670895.1"/>
    </source>
</evidence>
<reference evidence="2" key="1">
    <citation type="submission" date="2023-07" db="EMBL/GenBank/DDBJ databases">
        <title>Genome content predicts the carbon catabolic preferences of heterotrophic bacteria.</title>
        <authorList>
            <person name="Gralka M."/>
        </authorList>
    </citation>
    <scope>NUCLEOTIDE SEQUENCE</scope>
    <source>
        <strain evidence="2">C2R13</strain>
    </source>
</reference>
<accession>A0AAP4WUD5</accession>
<feature type="chain" id="PRO_5042823322" description="DUF4148 domain-containing protein" evidence="1">
    <location>
        <begin position="23"/>
        <end position="114"/>
    </location>
</feature>
<dbReference type="AlphaFoldDB" id="A0AAP4WUD5"/>
<dbReference type="EMBL" id="JAUORK010000002">
    <property type="protein sequence ID" value="MDO6670895.1"/>
    <property type="molecule type" value="Genomic_DNA"/>
</dbReference>
<sequence length="114" mass="12222">MKAMKVLYVTAALCAVSNAAFADNGESDTRVREALSESRIMGQAQPAERSTQVYVESGMSVAAGRMQHALSEEGSRGHARKWAIEDKNHATDFVNDAGKSVPATRIEHALSESA</sequence>
<name>A0AAP4WUD5_9GAMM</name>
<proteinExistence type="predicted"/>
<evidence type="ECO:0008006" key="4">
    <source>
        <dbReference type="Google" id="ProtNLM"/>
    </source>
</evidence>
<gene>
    <name evidence="2" type="ORF">Q4535_02070</name>
</gene>
<organism evidence="2 3">
    <name type="scientific">Cobetia amphilecti</name>
    <dbReference type="NCBI Taxonomy" id="1055104"/>
    <lineage>
        <taxon>Bacteria</taxon>
        <taxon>Pseudomonadati</taxon>
        <taxon>Pseudomonadota</taxon>
        <taxon>Gammaproteobacteria</taxon>
        <taxon>Oceanospirillales</taxon>
        <taxon>Halomonadaceae</taxon>
        <taxon>Cobetia</taxon>
    </lineage>
</organism>